<comment type="caution">
    <text evidence="1">The sequence shown here is derived from an EMBL/GenBank/DDBJ whole genome shotgun (WGS) entry which is preliminary data.</text>
</comment>
<reference evidence="1" key="1">
    <citation type="journal article" date="2021" name="Environ. Microbiol.">
        <title>Gene family expansions and transcriptome signatures uncover fungal adaptations to wood decay.</title>
        <authorList>
            <person name="Hage H."/>
            <person name="Miyauchi S."/>
            <person name="Viragh M."/>
            <person name="Drula E."/>
            <person name="Min B."/>
            <person name="Chaduli D."/>
            <person name="Navarro D."/>
            <person name="Favel A."/>
            <person name="Norest M."/>
            <person name="Lesage-Meessen L."/>
            <person name="Balint B."/>
            <person name="Merenyi Z."/>
            <person name="de Eugenio L."/>
            <person name="Morin E."/>
            <person name="Martinez A.T."/>
            <person name="Baldrian P."/>
            <person name="Stursova M."/>
            <person name="Martinez M.J."/>
            <person name="Novotny C."/>
            <person name="Magnuson J.K."/>
            <person name="Spatafora J.W."/>
            <person name="Maurice S."/>
            <person name="Pangilinan J."/>
            <person name="Andreopoulos W."/>
            <person name="LaButti K."/>
            <person name="Hundley H."/>
            <person name="Na H."/>
            <person name="Kuo A."/>
            <person name="Barry K."/>
            <person name="Lipzen A."/>
            <person name="Henrissat B."/>
            <person name="Riley R."/>
            <person name="Ahrendt S."/>
            <person name="Nagy L.G."/>
            <person name="Grigoriev I.V."/>
            <person name="Martin F."/>
            <person name="Rosso M.N."/>
        </authorList>
    </citation>
    <scope>NUCLEOTIDE SEQUENCE</scope>
    <source>
        <strain evidence="1">CBS 384.51</strain>
    </source>
</reference>
<gene>
    <name evidence="1" type="ORF">BDY19DRAFT_85430</name>
</gene>
<dbReference type="EMBL" id="MU274909">
    <property type="protein sequence ID" value="KAI0089783.1"/>
    <property type="molecule type" value="Genomic_DNA"/>
</dbReference>
<evidence type="ECO:0000313" key="1">
    <source>
        <dbReference type="EMBL" id="KAI0089783.1"/>
    </source>
</evidence>
<evidence type="ECO:0000313" key="2">
    <source>
        <dbReference type="Proteomes" id="UP001055072"/>
    </source>
</evidence>
<sequence length="190" mass="22036">MREQTLASPYGKKKRALPTLTTRVFFPWSFTAYDFRVKERFVSWYDSVESLGGYQKTLFWTHRTFSPTQITPLFIPSPSQTLTQALVSPSHDVCHPWTSRDYRQSGRCHVRMSTCKKTQREKTLSITERLHSRTTYDRSVGIGRPAVSLSLCEKARHCMNRASPAPIYVFSRTNGLSPRIRDGREKRSRN</sequence>
<keyword evidence="2" id="KW-1185">Reference proteome</keyword>
<accession>A0ACB8U6A2</accession>
<name>A0ACB8U6A2_9APHY</name>
<proteinExistence type="predicted"/>
<dbReference type="Proteomes" id="UP001055072">
    <property type="component" value="Unassembled WGS sequence"/>
</dbReference>
<organism evidence="1 2">
    <name type="scientific">Irpex rosettiformis</name>
    <dbReference type="NCBI Taxonomy" id="378272"/>
    <lineage>
        <taxon>Eukaryota</taxon>
        <taxon>Fungi</taxon>
        <taxon>Dikarya</taxon>
        <taxon>Basidiomycota</taxon>
        <taxon>Agaricomycotina</taxon>
        <taxon>Agaricomycetes</taxon>
        <taxon>Polyporales</taxon>
        <taxon>Irpicaceae</taxon>
        <taxon>Irpex</taxon>
    </lineage>
</organism>
<protein>
    <submittedName>
        <fullName evidence="1">Uncharacterized protein</fullName>
    </submittedName>
</protein>